<comment type="caution">
    <text evidence="2">The sequence shown here is derived from an EMBL/GenBank/DDBJ whole genome shotgun (WGS) entry which is preliminary data.</text>
</comment>
<evidence type="ECO:0000256" key="1">
    <source>
        <dbReference type="SAM" id="MobiDB-lite"/>
    </source>
</evidence>
<organism evidence="2 3">
    <name type="scientific">Aduncisulcus paluster</name>
    <dbReference type="NCBI Taxonomy" id="2918883"/>
    <lineage>
        <taxon>Eukaryota</taxon>
        <taxon>Metamonada</taxon>
        <taxon>Carpediemonas-like organisms</taxon>
        <taxon>Aduncisulcus</taxon>
    </lineage>
</organism>
<feature type="region of interest" description="Disordered" evidence="1">
    <location>
        <begin position="22"/>
        <end position="52"/>
    </location>
</feature>
<dbReference type="EMBL" id="BQXS01003151">
    <property type="protein sequence ID" value="GKT33767.1"/>
    <property type="molecule type" value="Genomic_DNA"/>
</dbReference>
<feature type="non-terminal residue" evidence="2">
    <location>
        <position position="1"/>
    </location>
</feature>
<keyword evidence="3" id="KW-1185">Reference proteome</keyword>
<evidence type="ECO:0000313" key="3">
    <source>
        <dbReference type="Proteomes" id="UP001057375"/>
    </source>
</evidence>
<sequence>ALAHGLAQKQAQFDASLQAKADRKAADEAHLDNQRRASLMNKDEDKKDKGEAMEESWEAAGKAVAKTIDTLQGDEKNAIKFESYVSEKNKGMYNAMMKGGRNRGISFAYDGFKKYGLAGTP</sequence>
<accession>A0ABQ5KMQ8</accession>
<gene>
    <name evidence="2" type="ORF">ADUPG1_002631</name>
</gene>
<dbReference type="Proteomes" id="UP001057375">
    <property type="component" value="Unassembled WGS sequence"/>
</dbReference>
<name>A0ABQ5KMQ8_9EUKA</name>
<proteinExistence type="predicted"/>
<feature type="non-terminal residue" evidence="2">
    <location>
        <position position="121"/>
    </location>
</feature>
<reference evidence="2" key="1">
    <citation type="submission" date="2022-03" db="EMBL/GenBank/DDBJ databases">
        <title>Draft genome sequence of Aduncisulcus paluster, a free-living microaerophilic Fornicata.</title>
        <authorList>
            <person name="Yuyama I."/>
            <person name="Kume K."/>
            <person name="Tamura T."/>
            <person name="Inagaki Y."/>
            <person name="Hashimoto T."/>
        </authorList>
    </citation>
    <scope>NUCLEOTIDE SEQUENCE</scope>
    <source>
        <strain evidence="2">NY0171</strain>
    </source>
</reference>
<evidence type="ECO:0000313" key="2">
    <source>
        <dbReference type="EMBL" id="GKT33767.1"/>
    </source>
</evidence>
<protein>
    <submittedName>
        <fullName evidence="2">Uncharacterized protein</fullName>
    </submittedName>
</protein>